<keyword evidence="1" id="KW-0811">Translocation</keyword>
<dbReference type="Pfam" id="PF02953">
    <property type="entry name" value="zf-Tim10_DDP"/>
    <property type="match status" value="1"/>
</dbReference>
<dbReference type="SUPFAM" id="SSF144122">
    <property type="entry name" value="Tim10-like"/>
    <property type="match status" value="1"/>
</dbReference>
<accession>A0A8B9QAY8</accession>
<keyword evidence="1" id="KW-0999">Mitochondrion inner membrane</keyword>
<dbReference type="Ensembl" id="ENSAOWT00000026019.1">
    <property type="protein sequence ID" value="ENSAOWP00000022966.1"/>
    <property type="gene ID" value="ENSAOWG00000015504.1"/>
</dbReference>
<organism evidence="3 4">
    <name type="scientific">Apteryx owenii</name>
    <name type="common">Little spotted kiwi</name>
    <dbReference type="NCBI Taxonomy" id="8824"/>
    <lineage>
        <taxon>Eukaryota</taxon>
        <taxon>Metazoa</taxon>
        <taxon>Chordata</taxon>
        <taxon>Craniata</taxon>
        <taxon>Vertebrata</taxon>
        <taxon>Euteleostomi</taxon>
        <taxon>Archelosauria</taxon>
        <taxon>Archosauria</taxon>
        <taxon>Dinosauria</taxon>
        <taxon>Saurischia</taxon>
        <taxon>Theropoda</taxon>
        <taxon>Coelurosauria</taxon>
        <taxon>Aves</taxon>
        <taxon>Palaeognathae</taxon>
        <taxon>Apterygiformes</taxon>
        <taxon>Apterygidae</taxon>
        <taxon>Apteryx</taxon>
    </lineage>
</organism>
<dbReference type="GO" id="GO:0005743">
    <property type="term" value="C:mitochondrial inner membrane"/>
    <property type="evidence" value="ECO:0007669"/>
    <property type="project" value="UniProtKB-SubCell"/>
</dbReference>
<dbReference type="AlphaFoldDB" id="A0A8B9QAY8"/>
<keyword evidence="1" id="KW-1015">Disulfide bond</keyword>
<dbReference type="InterPro" id="IPR004217">
    <property type="entry name" value="Tim10-like"/>
</dbReference>
<keyword evidence="1" id="KW-0496">Mitochondrion</keyword>
<keyword evidence="1" id="KW-0143">Chaperone</keyword>
<name>A0A8B9QAY8_APTOW</name>
<feature type="domain" description="Tim10-like" evidence="2">
    <location>
        <begin position="35"/>
        <end position="66"/>
    </location>
</feature>
<comment type="subcellular location">
    <subcellularLocation>
        <location evidence="1">Mitochondrion inner membrane</location>
        <topology evidence="1">Peripheral membrane protein</topology>
        <orientation evidence="1">Intermembrane side</orientation>
    </subcellularLocation>
</comment>
<keyword evidence="1" id="KW-0813">Transport</keyword>
<comment type="domain">
    <text evidence="1">The twin CX3C motif contains 4 conserved Cys residues that form 2 disulfide bonds in the mitochondrial intermembrane space.</text>
</comment>
<keyword evidence="4" id="KW-1185">Reference proteome</keyword>
<dbReference type="Gene3D" id="1.10.287.810">
    <property type="entry name" value="Mitochondrial import inner membrane translocase subunit tim13 like domains"/>
    <property type="match status" value="1"/>
</dbReference>
<dbReference type="GO" id="GO:0015031">
    <property type="term" value="P:protein transport"/>
    <property type="evidence" value="ECO:0007669"/>
    <property type="project" value="UniProtKB-KW"/>
</dbReference>
<protein>
    <recommendedName>
        <fullName evidence="1">Mitochondrial import inner membrane translocase subunit</fullName>
    </recommendedName>
</protein>
<evidence type="ECO:0000259" key="2">
    <source>
        <dbReference type="Pfam" id="PF02953"/>
    </source>
</evidence>
<dbReference type="Proteomes" id="UP000694424">
    <property type="component" value="Unplaced"/>
</dbReference>
<comment type="similarity">
    <text evidence="1">Belongs to the small Tim family.</text>
</comment>
<proteinExistence type="inferred from homology"/>
<comment type="subunit">
    <text evidence="1">Heterohexamer.</text>
</comment>
<dbReference type="InterPro" id="IPR035427">
    <property type="entry name" value="Tim10-like_dom_sf"/>
</dbReference>
<evidence type="ECO:0000313" key="4">
    <source>
        <dbReference type="Proteomes" id="UP000694424"/>
    </source>
</evidence>
<comment type="function">
    <text evidence="1">Mitochondrial intermembrane chaperone that participates in the import and insertion of some multi-pass transmembrane proteins into the mitochondrial inner membrane. Also required for the transfer of beta-barrel precursors from the TOM complex to the sorting and assembly machinery (SAM complex) of the outer membrane. Acts as a chaperone-like protein that protects the hydrophobic precursors from aggregation and guide them through the mitochondrial intermembrane space.</text>
</comment>
<reference evidence="3" key="2">
    <citation type="submission" date="2025-09" db="UniProtKB">
        <authorList>
            <consortium name="Ensembl"/>
        </authorList>
    </citation>
    <scope>IDENTIFICATION</scope>
</reference>
<sequence>DAHHGISEACALRRAGRDCRKGSTARFSRMHSQREKCMDKPGPKLDSRAETCFVNCVERFIDTTNLPMNIQLLIQEGGRQHCTER</sequence>
<evidence type="ECO:0000313" key="3">
    <source>
        <dbReference type="Ensembl" id="ENSAOWP00000022966.1"/>
    </source>
</evidence>
<keyword evidence="1" id="KW-0653">Protein transport</keyword>
<keyword evidence="1" id="KW-0472">Membrane</keyword>
<evidence type="ECO:0000256" key="1">
    <source>
        <dbReference type="RuleBase" id="RU367043"/>
    </source>
</evidence>
<reference evidence="3" key="1">
    <citation type="submission" date="2025-08" db="UniProtKB">
        <authorList>
            <consortium name="Ensembl"/>
        </authorList>
    </citation>
    <scope>IDENTIFICATION</scope>
</reference>